<dbReference type="Pfam" id="PF00176">
    <property type="entry name" value="SNF2-rel_dom"/>
    <property type="match status" value="1"/>
</dbReference>
<dbReference type="InterPro" id="IPR013083">
    <property type="entry name" value="Znf_RING/FYVE/PHD"/>
</dbReference>
<evidence type="ECO:0000256" key="3">
    <source>
        <dbReference type="ARBA" id="ARBA00007025"/>
    </source>
</evidence>
<evidence type="ECO:0000313" key="21">
    <source>
        <dbReference type="Proteomes" id="UP000694853"/>
    </source>
</evidence>
<dbReference type="GO" id="GO:0010468">
    <property type="term" value="P:regulation of gene expression"/>
    <property type="evidence" value="ECO:0007669"/>
    <property type="project" value="UniProtKB-ARBA"/>
</dbReference>
<feature type="region of interest" description="Disordered" evidence="17">
    <location>
        <begin position="399"/>
        <end position="418"/>
    </location>
</feature>
<dbReference type="InterPro" id="IPR014001">
    <property type="entry name" value="Helicase_ATP-bd"/>
</dbReference>
<feature type="coiled-coil region" evidence="16">
    <location>
        <begin position="49"/>
        <end position="76"/>
    </location>
</feature>
<keyword evidence="6" id="KW-0547">Nucleotide-binding</keyword>
<dbReference type="PANTHER" id="PTHR45797">
    <property type="entry name" value="RAD54-LIKE"/>
    <property type="match status" value="1"/>
</dbReference>
<dbReference type="InterPro" id="IPR049730">
    <property type="entry name" value="SNF2/RAD54-like_C"/>
</dbReference>
<dbReference type="RefSeq" id="XP_027363132.1">
    <property type="nucleotide sequence ID" value="XM_027507331.1"/>
</dbReference>
<proteinExistence type="inferred from homology"/>
<dbReference type="InterPro" id="IPR044574">
    <property type="entry name" value="ARIP4-like"/>
</dbReference>
<keyword evidence="5" id="KW-0479">Metal-binding</keyword>
<feature type="domain" description="Helicase ATP-binding" evidence="18">
    <location>
        <begin position="750"/>
        <end position="933"/>
    </location>
</feature>
<dbReference type="GO" id="GO:0008270">
    <property type="term" value="F:zinc ion binding"/>
    <property type="evidence" value="ECO:0007669"/>
    <property type="project" value="UniProtKB-KW"/>
</dbReference>
<dbReference type="Pfam" id="PF00271">
    <property type="entry name" value="Helicase_C"/>
    <property type="match status" value="1"/>
</dbReference>
<dbReference type="Gene3D" id="3.30.40.10">
    <property type="entry name" value="Zinc/RING finger domain, C3HC4 (zinc finger)"/>
    <property type="match status" value="1"/>
</dbReference>
<keyword evidence="7" id="KW-0863">Zinc-finger</keyword>
<evidence type="ECO:0000256" key="17">
    <source>
        <dbReference type="SAM" id="MobiDB-lite"/>
    </source>
</evidence>
<dbReference type="PROSITE" id="PS51194">
    <property type="entry name" value="HELICASE_CTER"/>
    <property type="match status" value="1"/>
</dbReference>
<evidence type="ECO:0000256" key="6">
    <source>
        <dbReference type="ARBA" id="ARBA00022741"/>
    </source>
</evidence>
<evidence type="ECO:0000256" key="11">
    <source>
        <dbReference type="ARBA" id="ARBA00022840"/>
    </source>
</evidence>
<gene>
    <name evidence="22" type="primary">LOC113870836</name>
</gene>
<evidence type="ECO:0000256" key="8">
    <source>
        <dbReference type="ARBA" id="ARBA00022801"/>
    </source>
</evidence>
<dbReference type="Proteomes" id="UP000694853">
    <property type="component" value="Unplaced"/>
</dbReference>
<dbReference type="GO" id="GO:0005524">
    <property type="term" value="F:ATP binding"/>
    <property type="evidence" value="ECO:0007669"/>
    <property type="project" value="UniProtKB-KW"/>
</dbReference>
<evidence type="ECO:0000256" key="10">
    <source>
        <dbReference type="ARBA" id="ARBA00022833"/>
    </source>
</evidence>
<dbReference type="SMART" id="SM00490">
    <property type="entry name" value="HELICc"/>
    <property type="match status" value="1"/>
</dbReference>
<comment type="subcellular location">
    <subcellularLocation>
        <location evidence="2">Chromosome</location>
        <location evidence="2">Telomere</location>
    </subcellularLocation>
    <subcellularLocation>
        <location evidence="1">Nucleus</location>
    </subcellularLocation>
</comment>
<protein>
    <recommendedName>
        <fullName evidence="15">ATP-dependent helicase ATRX</fullName>
    </recommendedName>
</protein>
<dbReference type="PROSITE" id="PS51533">
    <property type="entry name" value="ADD"/>
    <property type="match status" value="1"/>
</dbReference>
<keyword evidence="21" id="KW-1185">Reference proteome</keyword>
<dbReference type="Gene3D" id="3.40.50.300">
    <property type="entry name" value="P-loop containing nucleotide triphosphate hydrolases"/>
    <property type="match status" value="1"/>
</dbReference>
<dbReference type="Gene3D" id="3.40.50.10810">
    <property type="entry name" value="Tandem AAA-ATPase domain"/>
    <property type="match status" value="1"/>
</dbReference>
<name>A0A8B8M5W7_ABRPR</name>
<keyword evidence="14" id="KW-0539">Nucleus</keyword>
<evidence type="ECO:0000256" key="7">
    <source>
        <dbReference type="ARBA" id="ARBA00022771"/>
    </source>
</evidence>
<dbReference type="InterPro" id="IPR025766">
    <property type="entry name" value="ADD"/>
</dbReference>
<evidence type="ECO:0000256" key="13">
    <source>
        <dbReference type="ARBA" id="ARBA00023125"/>
    </source>
</evidence>
<dbReference type="GO" id="GO:0004386">
    <property type="term" value="F:helicase activity"/>
    <property type="evidence" value="ECO:0007669"/>
    <property type="project" value="UniProtKB-KW"/>
</dbReference>
<dbReference type="CDD" id="cd18793">
    <property type="entry name" value="SF2_C_SNF"/>
    <property type="match status" value="1"/>
</dbReference>
<dbReference type="PROSITE" id="PS51192">
    <property type="entry name" value="HELICASE_ATP_BIND_1"/>
    <property type="match status" value="1"/>
</dbReference>
<evidence type="ECO:0000256" key="9">
    <source>
        <dbReference type="ARBA" id="ARBA00022806"/>
    </source>
</evidence>
<dbReference type="InterPro" id="IPR011011">
    <property type="entry name" value="Znf_FYVE_PHD"/>
</dbReference>
<dbReference type="OrthoDB" id="2020972at2759"/>
<dbReference type="GO" id="GO:0003677">
    <property type="term" value="F:DNA binding"/>
    <property type="evidence" value="ECO:0007669"/>
    <property type="project" value="UniProtKB-KW"/>
</dbReference>
<dbReference type="InterPro" id="IPR027417">
    <property type="entry name" value="P-loop_NTPase"/>
</dbReference>
<feature type="domain" description="Helicase C-terminal" evidence="19">
    <location>
        <begin position="1134"/>
        <end position="1305"/>
    </location>
</feature>
<keyword evidence="12" id="KW-0779">Telomere</keyword>
<dbReference type="SUPFAM" id="SSF52540">
    <property type="entry name" value="P-loop containing nucleoside triphosphate hydrolases"/>
    <property type="match status" value="2"/>
</dbReference>
<sequence length="1492" mass="169386">MEGKTEDEVVDIESASSGSFNDNSDDEESMLPEIDDEVHLEEPLTEEEIQDLISELLEVESKAAEAQEALEEESLSKVQSEVRQELKQTLQGDDLETAVADEMTTFKEEWEAVLDDLETESAHLLEQLDGAGIELPSLYKHIEREAPNVCSTEAWKRRNHWVGSLATAEIAESVADADKYLQVNRPVRRRHGKLLEEGASGFLQKKLCEETQEPVKKETEGDWDLFNKIVSDGSGIDASFGSKPWASVYLASTPQQAALMGLKFPGVDEVEEIDDVDGNSTDPFIAAAIANERELDLSDEQRRQYKKVKEEDDAIADRKLQIRLKHRRHRKKSEQCEMSSHILAMENHVQRLSSVDHLNPVKKEGNGDNGKSVPDNGKVVHGKMENDKIEDFEASCHLDKEKPTSTGNLSDPAKSSLDDTIDQRGIKRVNDGELDTDNKKCRTIIIDGDDEADAAEDKLDCNTPEDQSKTKEDLCNNGADSLPLECPDGKFCCTVCDKLALQVYQHPFLKVIICGDCNSFLKEKTHAKDLGHDCSEGYCTWCGGRNELVSCKSCKILFCTKCLRKNLGVEFIAEAQATGWHCYCCSPNLLQSLSLQLEKAMRSADITVSSSCSDSDNSDDSDAEINVTISTKRRPKKKIRRILDDAELGEETKQKIAIEKERQERLKSLRVQFSASSIEMSSAGSNRNLSEGANIEVLGDALAGYIVNVVREKGEEAVRIPPSISAKLKAHQIAGIRFMWENIIQSIRKVKSGDKGLGCILAHTMGLGKTFQVIAFLYTAMRCVDLGLRTALIVTPVNVLHNWRQEFMKWRPSEIKPLRVYMLEDVPRDRRAELLAKWRAKGGVFLIGYSAFRNLSFGKHVKDRQMAREICHALQEGPDILVCDEAHMIKNTKADITQALKQVKCQRRIALTGSPLQNNLMEYYCMVDFVREGFLGSSHEFRNRFQNPIENGQHTNSTLTDVKIMNQRSHILYEQLKGFVQRMDMNVVKKDLPPKTVFVITVKLSPLQRKLYKRFLDVHGFTSSQVHPDKLRKRCFFAGYQALARIWNHPGILQLTKEDKDYVKHEDAVENFLVDDSSSDENSDYNVLAGEKMRYANELLQRKDGNGFFIKGWWNDLLHGKTYKELDHSGKMVLLIEILTMSSDVGDKVLVFSQSIPTLDLIELHLSRMPRRGKRGKFWKKGKDWYRLDGRTESSERQKLVERFNEPLNRRVKCTLISTRAGSLGINLHAANRVVIVDGSWNPTYDLQAIYRAWRYGQTKPVFAYRLLAHGTMEEKIYKRQVTKEGLAARVVDRQQVHRTISKEEMLHLFEFGDDDNPETLAELTQENGHTCDQNNPILVGHSLKHTVPHSNGSSHSDKLMESLLGKHHPRWIANYHEHESLLQENEEEKLSKEEQDMAWEVYRKSLEWEEVQRVPLGESMPDPKPEMPNARPHISETQSILPSKLSRRFTTRKCTNLAHLLTLRSQGTKFGCSTVCGECAQEIRWEDLKKR</sequence>
<keyword evidence="16" id="KW-0175">Coiled coil</keyword>
<evidence type="ECO:0000256" key="5">
    <source>
        <dbReference type="ARBA" id="ARBA00022723"/>
    </source>
</evidence>
<reference evidence="21" key="1">
    <citation type="journal article" date="2019" name="Toxins">
        <title>Detection of Abrin-Like and Prepropulchellin-Like Toxin Genes and Transcripts Using Whole Genome Sequencing and Full-Length Transcript Sequencing of Abrus precatorius.</title>
        <authorList>
            <person name="Hovde B.T."/>
            <person name="Daligault H.E."/>
            <person name="Hanschen E.R."/>
            <person name="Kunde Y.A."/>
            <person name="Johnson M.B."/>
            <person name="Starkenburg S.R."/>
            <person name="Johnson S.L."/>
        </authorList>
    </citation>
    <scope>NUCLEOTIDE SEQUENCE [LARGE SCALE GENOMIC DNA]</scope>
</reference>
<dbReference type="SUPFAM" id="SSF57903">
    <property type="entry name" value="FYVE/PHD zinc finger"/>
    <property type="match status" value="1"/>
</dbReference>
<accession>A0A8B8M5W7</accession>
<feature type="compositionally biased region" description="Acidic residues" evidence="17">
    <location>
        <begin position="23"/>
        <end position="32"/>
    </location>
</feature>
<dbReference type="PANTHER" id="PTHR45797:SF1">
    <property type="entry name" value="HELICASE ARIP4"/>
    <property type="match status" value="1"/>
</dbReference>
<evidence type="ECO:0000259" key="18">
    <source>
        <dbReference type="PROSITE" id="PS51192"/>
    </source>
</evidence>
<keyword evidence="4" id="KW-0158">Chromosome</keyword>
<dbReference type="GeneID" id="113870836"/>
<evidence type="ECO:0000259" key="19">
    <source>
        <dbReference type="PROSITE" id="PS51194"/>
    </source>
</evidence>
<dbReference type="CDD" id="cd11726">
    <property type="entry name" value="ADDz_ATRX"/>
    <property type="match status" value="1"/>
</dbReference>
<dbReference type="GO" id="GO:0005634">
    <property type="term" value="C:nucleus"/>
    <property type="evidence" value="ECO:0007669"/>
    <property type="project" value="UniProtKB-SubCell"/>
</dbReference>
<evidence type="ECO:0000313" key="22">
    <source>
        <dbReference type="RefSeq" id="XP_027363132.1"/>
    </source>
</evidence>
<evidence type="ECO:0000256" key="12">
    <source>
        <dbReference type="ARBA" id="ARBA00022895"/>
    </source>
</evidence>
<keyword evidence="8" id="KW-0378">Hydrolase</keyword>
<keyword evidence="11" id="KW-0067">ATP-binding</keyword>
<feature type="region of interest" description="Disordered" evidence="17">
    <location>
        <begin position="1"/>
        <end position="32"/>
    </location>
</feature>
<evidence type="ECO:0000256" key="4">
    <source>
        <dbReference type="ARBA" id="ARBA00022454"/>
    </source>
</evidence>
<dbReference type="SMART" id="SM00487">
    <property type="entry name" value="DEXDc"/>
    <property type="match status" value="1"/>
</dbReference>
<dbReference type="InterPro" id="IPR000330">
    <property type="entry name" value="SNF2_N"/>
</dbReference>
<dbReference type="KEGG" id="aprc:113870836"/>
<dbReference type="GO" id="GO:0000781">
    <property type="term" value="C:chromosome, telomeric region"/>
    <property type="evidence" value="ECO:0007669"/>
    <property type="project" value="UniProtKB-SubCell"/>
</dbReference>
<keyword evidence="13" id="KW-0238">DNA-binding</keyword>
<feature type="domain" description="PHD-type" evidence="20">
    <location>
        <begin position="481"/>
        <end position="613"/>
    </location>
</feature>
<evidence type="ECO:0000256" key="16">
    <source>
        <dbReference type="SAM" id="Coils"/>
    </source>
</evidence>
<comment type="similarity">
    <text evidence="3">Belongs to the SNF2/RAD54 helicase family.</text>
</comment>
<keyword evidence="9" id="KW-0347">Helicase</keyword>
<dbReference type="GO" id="GO:0016887">
    <property type="term" value="F:ATP hydrolysis activity"/>
    <property type="evidence" value="ECO:0007669"/>
    <property type="project" value="InterPro"/>
</dbReference>
<evidence type="ECO:0000259" key="20">
    <source>
        <dbReference type="PROSITE" id="PS51533"/>
    </source>
</evidence>
<organism evidence="21 22">
    <name type="scientific">Abrus precatorius</name>
    <name type="common">Indian licorice</name>
    <name type="synonym">Glycine abrus</name>
    <dbReference type="NCBI Taxonomy" id="3816"/>
    <lineage>
        <taxon>Eukaryota</taxon>
        <taxon>Viridiplantae</taxon>
        <taxon>Streptophyta</taxon>
        <taxon>Embryophyta</taxon>
        <taxon>Tracheophyta</taxon>
        <taxon>Spermatophyta</taxon>
        <taxon>Magnoliopsida</taxon>
        <taxon>eudicotyledons</taxon>
        <taxon>Gunneridae</taxon>
        <taxon>Pentapetalae</taxon>
        <taxon>rosids</taxon>
        <taxon>fabids</taxon>
        <taxon>Fabales</taxon>
        <taxon>Fabaceae</taxon>
        <taxon>Papilionoideae</taxon>
        <taxon>50 kb inversion clade</taxon>
        <taxon>NPAAA clade</taxon>
        <taxon>indigoferoid/millettioid clade</taxon>
        <taxon>Abreae</taxon>
        <taxon>Abrus</taxon>
    </lineage>
</organism>
<dbReference type="InterPro" id="IPR038718">
    <property type="entry name" value="SNF2-like_sf"/>
</dbReference>
<dbReference type="InterPro" id="IPR001650">
    <property type="entry name" value="Helicase_C-like"/>
</dbReference>
<keyword evidence="10" id="KW-0862">Zinc</keyword>
<evidence type="ECO:0000256" key="15">
    <source>
        <dbReference type="ARBA" id="ARBA00031106"/>
    </source>
</evidence>
<evidence type="ECO:0000256" key="1">
    <source>
        <dbReference type="ARBA" id="ARBA00004123"/>
    </source>
</evidence>
<evidence type="ECO:0000256" key="14">
    <source>
        <dbReference type="ARBA" id="ARBA00023242"/>
    </source>
</evidence>
<reference evidence="22" key="2">
    <citation type="submission" date="2025-08" db="UniProtKB">
        <authorList>
            <consortium name="RefSeq"/>
        </authorList>
    </citation>
    <scope>IDENTIFICATION</scope>
    <source>
        <tissue evidence="22">Young leaves</tissue>
    </source>
</reference>
<evidence type="ECO:0000256" key="2">
    <source>
        <dbReference type="ARBA" id="ARBA00004574"/>
    </source>
</evidence>